<proteinExistence type="predicted"/>
<protein>
    <submittedName>
        <fullName evidence="1">Uncharacterized protein</fullName>
    </submittedName>
</protein>
<gene>
    <name evidence="1" type="ORF">ACFPRA_23555</name>
</gene>
<name>A0ABW0TTT1_9BACL</name>
<accession>A0ABW0TTT1</accession>
<keyword evidence="2" id="KW-1185">Reference proteome</keyword>
<reference evidence="2" key="1">
    <citation type="journal article" date="2019" name="Int. J. Syst. Evol. Microbiol.">
        <title>The Global Catalogue of Microorganisms (GCM) 10K type strain sequencing project: providing services to taxonomists for standard genome sequencing and annotation.</title>
        <authorList>
            <consortium name="The Broad Institute Genomics Platform"/>
            <consortium name="The Broad Institute Genome Sequencing Center for Infectious Disease"/>
            <person name="Wu L."/>
            <person name="Ma J."/>
        </authorList>
    </citation>
    <scope>NUCLEOTIDE SEQUENCE [LARGE SCALE GENOMIC DNA]</scope>
    <source>
        <strain evidence="2">CGMCC 4.1434</strain>
    </source>
</reference>
<organism evidence="1 2">
    <name type="scientific">Sporosarcina soli</name>
    <dbReference type="NCBI Taxonomy" id="334736"/>
    <lineage>
        <taxon>Bacteria</taxon>
        <taxon>Bacillati</taxon>
        <taxon>Bacillota</taxon>
        <taxon>Bacilli</taxon>
        <taxon>Bacillales</taxon>
        <taxon>Caryophanaceae</taxon>
        <taxon>Sporosarcina</taxon>
    </lineage>
</organism>
<evidence type="ECO:0000313" key="2">
    <source>
        <dbReference type="Proteomes" id="UP001596109"/>
    </source>
</evidence>
<comment type="caution">
    <text evidence="1">The sequence shown here is derived from an EMBL/GenBank/DDBJ whole genome shotgun (WGS) entry which is preliminary data.</text>
</comment>
<dbReference type="Proteomes" id="UP001596109">
    <property type="component" value="Unassembled WGS sequence"/>
</dbReference>
<evidence type="ECO:0000313" key="1">
    <source>
        <dbReference type="EMBL" id="MFC5591860.1"/>
    </source>
</evidence>
<dbReference type="RefSeq" id="WP_381440224.1">
    <property type="nucleotide sequence ID" value="NZ_JBHSNO010000018.1"/>
</dbReference>
<sequence>MLKINMKRSKSEEQIAAFINISAVNAMFVIYEKKGDQYQEVYVNEQFVEGVKVVGGSSNNQILVVTGGGGGGTGIWQSDHHVVRYTPQGYKEVWKGIATNRENLPIANYHLQQNGMIGFDAGGSELYYAQITSVPTSSGLFQLYKYNEQKSEYELVISY</sequence>
<dbReference type="EMBL" id="JBHSNO010000018">
    <property type="protein sequence ID" value="MFC5591860.1"/>
    <property type="molecule type" value="Genomic_DNA"/>
</dbReference>